<reference evidence="3 4" key="1">
    <citation type="submission" date="2016-10" db="EMBL/GenBank/DDBJ databases">
        <authorList>
            <person name="de Groot N.N."/>
        </authorList>
    </citation>
    <scope>NUCLEOTIDE SEQUENCE [LARGE SCALE GENOMIC DNA]</scope>
    <source>
        <strain evidence="3 4">CGMCC 1.12333</strain>
    </source>
</reference>
<dbReference type="EMBL" id="FPBK01000003">
    <property type="protein sequence ID" value="SFU43274.1"/>
    <property type="molecule type" value="Genomic_DNA"/>
</dbReference>
<gene>
    <name evidence="3" type="ORF">SAMN05216480_103157</name>
</gene>
<accession>A0A1I7G495</accession>
<dbReference type="PANTHER" id="PTHR35532">
    <property type="entry name" value="SIMILAR TO POLYHYDROXYALKANOATE DEPOLYMERASE"/>
    <property type="match status" value="1"/>
</dbReference>
<name>A0A1I7G495_9FLAO</name>
<organism evidence="3 4">
    <name type="scientific">Pustulibacterium marinum</name>
    <dbReference type="NCBI Taxonomy" id="1224947"/>
    <lineage>
        <taxon>Bacteria</taxon>
        <taxon>Pseudomonadati</taxon>
        <taxon>Bacteroidota</taxon>
        <taxon>Flavobacteriia</taxon>
        <taxon>Flavobacteriales</taxon>
        <taxon>Flavobacteriaceae</taxon>
        <taxon>Pustulibacterium</taxon>
    </lineage>
</organism>
<evidence type="ECO:0000313" key="3">
    <source>
        <dbReference type="EMBL" id="SFU43274.1"/>
    </source>
</evidence>
<dbReference type="RefSeq" id="WP_093024362.1">
    <property type="nucleotide sequence ID" value="NZ_FPBK01000003.1"/>
</dbReference>
<dbReference type="InterPro" id="IPR010502">
    <property type="entry name" value="Carb-bd_dom_fam9"/>
</dbReference>
<evidence type="ECO:0000313" key="4">
    <source>
        <dbReference type="Proteomes" id="UP000199138"/>
    </source>
</evidence>
<dbReference type="Pfam" id="PF06452">
    <property type="entry name" value="CBM9_1"/>
    <property type="match status" value="1"/>
</dbReference>
<feature type="domain" description="Carbohydrate-binding" evidence="2">
    <location>
        <begin position="42"/>
        <end position="196"/>
    </location>
</feature>
<evidence type="ECO:0000259" key="2">
    <source>
        <dbReference type="Pfam" id="PF06452"/>
    </source>
</evidence>
<keyword evidence="1" id="KW-0732">Signal</keyword>
<evidence type="ECO:0000256" key="1">
    <source>
        <dbReference type="SAM" id="SignalP"/>
    </source>
</evidence>
<dbReference type="AlphaFoldDB" id="A0A1I7G495"/>
<dbReference type="Gene3D" id="2.60.40.1190">
    <property type="match status" value="1"/>
</dbReference>
<dbReference type="Proteomes" id="UP000199138">
    <property type="component" value="Unassembled WGS sequence"/>
</dbReference>
<sequence length="355" mass="41429">MIFSFKNLFKISILFCASIVAAQITPAPKSYVAYKTSAPISIDGKANETDWKNASFTANFTDIEGDKTPKYQTNVKILWDDENLYFYAELKEPHVWGTLKQRDTVIFHNNDFEIFIDPDGDSHNYMEFEINALNTIWDLFLVKPYRDAAPVLDGWDIHGIKTEVSINGTLNNPKDTDEGWSVEIAMPWKSIYEAGNKKVPANDFWRINFSRVNWDHVIINGKYQRKKDKNGKRLPEYNWVWSPQYVIAMHEPEKWGYVYFSDHKTSEPFQFEIPKDEQLKWLLFDLYRAQKSYQNKNKKWAANISEIGQKSYQIDGKMVTPVLENYNSGWTISVKSPFTNATYQIKEDSKLTTIK</sequence>
<dbReference type="STRING" id="1224947.SAMN05216480_103157"/>
<dbReference type="GO" id="GO:0004553">
    <property type="term" value="F:hydrolase activity, hydrolyzing O-glycosyl compounds"/>
    <property type="evidence" value="ECO:0007669"/>
    <property type="project" value="InterPro"/>
</dbReference>
<dbReference type="GO" id="GO:0016052">
    <property type="term" value="P:carbohydrate catabolic process"/>
    <property type="evidence" value="ECO:0007669"/>
    <property type="project" value="InterPro"/>
</dbReference>
<dbReference type="GO" id="GO:0030246">
    <property type="term" value="F:carbohydrate binding"/>
    <property type="evidence" value="ECO:0007669"/>
    <property type="project" value="InterPro"/>
</dbReference>
<keyword evidence="4" id="KW-1185">Reference proteome</keyword>
<dbReference type="OrthoDB" id="9786766at2"/>
<dbReference type="PANTHER" id="PTHR35532:SF5">
    <property type="entry name" value="CARBOHYDRATE-BINDING DOMAIN-CONTAINING PROTEIN"/>
    <property type="match status" value="1"/>
</dbReference>
<protein>
    <submittedName>
        <fullName evidence="3">Carbohydrate family 9 binding domain-like</fullName>
    </submittedName>
</protein>
<feature type="chain" id="PRO_5011471012" evidence="1">
    <location>
        <begin position="23"/>
        <end position="355"/>
    </location>
</feature>
<feature type="signal peptide" evidence="1">
    <location>
        <begin position="1"/>
        <end position="22"/>
    </location>
</feature>
<proteinExistence type="predicted"/>
<dbReference type="SUPFAM" id="SSF49344">
    <property type="entry name" value="CBD9-like"/>
    <property type="match status" value="1"/>
</dbReference>
<dbReference type="CDD" id="cd09620">
    <property type="entry name" value="CBM9_like_3"/>
    <property type="match status" value="1"/>
</dbReference>